<dbReference type="OrthoDB" id="1274252at2759"/>
<evidence type="ECO:0000256" key="1">
    <source>
        <dbReference type="SAM" id="MobiDB-lite"/>
    </source>
</evidence>
<dbReference type="PaxDb" id="4097-A0A1S3YFI8"/>
<reference evidence="2" key="1">
    <citation type="submission" date="2025-08" db="UniProtKB">
        <authorList>
            <consortium name="RefSeq"/>
        </authorList>
    </citation>
    <scope>IDENTIFICATION</scope>
</reference>
<evidence type="ECO:0000313" key="2">
    <source>
        <dbReference type="RefSeq" id="XP_016450788.1"/>
    </source>
</evidence>
<feature type="region of interest" description="Disordered" evidence="1">
    <location>
        <begin position="121"/>
        <end position="163"/>
    </location>
</feature>
<gene>
    <name evidence="2" type="primary">LOC107775555</name>
</gene>
<name>A0A1S3YFI8_TOBAC</name>
<evidence type="ECO:0008006" key="3">
    <source>
        <dbReference type="Google" id="ProtNLM"/>
    </source>
</evidence>
<dbReference type="KEGG" id="nta:107775555"/>
<protein>
    <recommendedName>
        <fullName evidence="3">UBN2 domain-containing protein</fullName>
    </recommendedName>
</protein>
<dbReference type="OMA" id="YSMQIER"/>
<dbReference type="PANTHER" id="PTHR34222:SF82">
    <property type="entry name" value="CCHC-TYPE DOMAIN-CONTAINING PROTEIN"/>
    <property type="match status" value="1"/>
</dbReference>
<dbReference type="RefSeq" id="XP_016450788.1">
    <property type="nucleotide sequence ID" value="XM_016595302.1"/>
</dbReference>
<sequence length="163" mass="18273">MNCVSLELLSGIVYSSNATTVWNDLKERFDKIDCSRIFEIHKEITTINQEFDSLAPTPGCDCAKSNESIAFIERLKLVQFLIGLNDSYEQARSKILKMIPVPSMNKAYSMQIERESKRAMTNHPDLTGGCDPTALMTTRGDFKPKKKGRFNSANSASEEDAKP</sequence>
<dbReference type="PANTHER" id="PTHR34222">
    <property type="entry name" value="GAG_PRE-INTEGRS DOMAIN-CONTAINING PROTEIN"/>
    <property type="match status" value="1"/>
</dbReference>
<accession>A0A1S3YFI8</accession>
<dbReference type="AlphaFoldDB" id="A0A1S3YFI8"/>
<proteinExistence type="predicted"/>
<organism evidence="2">
    <name type="scientific">Nicotiana tabacum</name>
    <name type="common">Common tobacco</name>
    <dbReference type="NCBI Taxonomy" id="4097"/>
    <lineage>
        <taxon>Eukaryota</taxon>
        <taxon>Viridiplantae</taxon>
        <taxon>Streptophyta</taxon>
        <taxon>Embryophyta</taxon>
        <taxon>Tracheophyta</taxon>
        <taxon>Spermatophyta</taxon>
        <taxon>Magnoliopsida</taxon>
        <taxon>eudicotyledons</taxon>
        <taxon>Gunneridae</taxon>
        <taxon>Pentapetalae</taxon>
        <taxon>asterids</taxon>
        <taxon>lamiids</taxon>
        <taxon>Solanales</taxon>
        <taxon>Solanaceae</taxon>
        <taxon>Nicotianoideae</taxon>
        <taxon>Nicotianeae</taxon>
        <taxon>Nicotiana</taxon>
    </lineage>
</organism>